<evidence type="ECO:0000313" key="1">
    <source>
        <dbReference type="EMBL" id="CCV02984.1"/>
    </source>
</evidence>
<keyword evidence="2" id="KW-1185">Reference proteome</keyword>
<dbReference type="eggNOG" id="ENOG502ZPQC">
    <property type="taxonomic scope" value="Bacteria"/>
</dbReference>
<comment type="caution">
    <text evidence="1">The sequence shown here is derived from an EMBL/GenBank/DDBJ whole genome shotgun (WGS) entry which is preliminary data.</text>
</comment>
<reference evidence="1 2" key="1">
    <citation type="submission" date="2013-02" db="EMBL/GenBank/DDBJ databases">
        <authorList>
            <person name="Genoscope - CEA"/>
        </authorList>
    </citation>
    <scope>NUCLEOTIDE SEQUENCE [LARGE SCALE GENOMIC DNA]</scope>
    <source>
        <strain evidence="1 2">STM 2683</strain>
    </source>
</reference>
<evidence type="ECO:0000313" key="2">
    <source>
        <dbReference type="Proteomes" id="UP000012062"/>
    </source>
</evidence>
<name>M5EEB6_9HYPH</name>
<dbReference type="Proteomes" id="UP000012062">
    <property type="component" value="Unassembled WGS sequence"/>
</dbReference>
<dbReference type="AlphaFoldDB" id="M5EEB6"/>
<evidence type="ECO:0008006" key="3">
    <source>
        <dbReference type="Google" id="ProtNLM"/>
    </source>
</evidence>
<dbReference type="Gene3D" id="2.60.120.620">
    <property type="entry name" value="q2cbj1_9rhob like domain"/>
    <property type="match status" value="1"/>
</dbReference>
<organism evidence="1 2">
    <name type="scientific">Mesorhizobium metallidurans STM 2683</name>
    <dbReference type="NCBI Taxonomy" id="1297569"/>
    <lineage>
        <taxon>Bacteria</taxon>
        <taxon>Pseudomonadati</taxon>
        <taxon>Pseudomonadota</taxon>
        <taxon>Alphaproteobacteria</taxon>
        <taxon>Hyphomicrobiales</taxon>
        <taxon>Phyllobacteriaceae</taxon>
        <taxon>Mesorhizobium</taxon>
    </lineage>
</organism>
<dbReference type="SUPFAM" id="SSF51197">
    <property type="entry name" value="Clavaminate synthase-like"/>
    <property type="match status" value="1"/>
</dbReference>
<proteinExistence type="predicted"/>
<sequence length="340" mass="38032">MSDRRFVDAAFTAEEPMTLSSPDKSGAASLEAIARNGSLLRRIAVRIPTYLTDLRENPAWLPMFVLARTMPARRLHWRGAKPVRPAQKAQETMFAGVDRGTVVDALRSDGLFSGLVLPSSIHEEIASFAQRTPCFGNFDRRLEFQPAKHAEAEKHFGRPLLSGHFFERILDCKAALAVQRDPLLLDIAAHYLGSQAKLITTRVWWSFPTGGVSDAEKNLASLGKYHFDLDDWRMLKFFFYLVPVDDGTGPHVYVRGSHNRRILKHQMTLLVGHPAEEVLKVYGDESPVTLTGEAGLGFVEDPFGFHMGTVPTRAPRLMMEVGFGVSPPSRRRFHGEPVIR</sequence>
<dbReference type="EMBL" id="CAUM01000002">
    <property type="protein sequence ID" value="CCV02984.1"/>
    <property type="molecule type" value="Genomic_DNA"/>
</dbReference>
<protein>
    <recommendedName>
        <fullName evidence="3">Phytanoyl-CoA dioxygenase</fullName>
    </recommendedName>
</protein>
<gene>
    <name evidence="1" type="ORF">MESS2_100024</name>
</gene>
<dbReference type="STRING" id="1297569.MESS2_100024"/>
<accession>M5EEB6</accession>